<feature type="transmembrane region" description="Helical" evidence="5">
    <location>
        <begin position="78"/>
        <end position="95"/>
    </location>
</feature>
<dbReference type="InterPro" id="IPR049453">
    <property type="entry name" value="Memb_transporter_dom"/>
</dbReference>
<accession>A0A193GC24</accession>
<evidence type="ECO:0000313" key="8">
    <source>
        <dbReference type="Proteomes" id="UP000091926"/>
    </source>
</evidence>
<dbReference type="Pfam" id="PF13515">
    <property type="entry name" value="FUSC_2"/>
    <property type="match status" value="1"/>
</dbReference>
<comment type="subcellular location">
    <subcellularLocation>
        <location evidence="1">Membrane</location>
        <topology evidence="1">Multi-pass membrane protein</topology>
    </subcellularLocation>
</comment>
<evidence type="ECO:0000256" key="2">
    <source>
        <dbReference type="ARBA" id="ARBA00022692"/>
    </source>
</evidence>
<evidence type="ECO:0000259" key="6">
    <source>
        <dbReference type="Pfam" id="PF13515"/>
    </source>
</evidence>
<organism evidence="7 8">
    <name type="scientific">Bordetella flabilis</name>
    <dbReference type="NCBI Taxonomy" id="463014"/>
    <lineage>
        <taxon>Bacteria</taxon>
        <taxon>Pseudomonadati</taxon>
        <taxon>Pseudomonadota</taxon>
        <taxon>Betaproteobacteria</taxon>
        <taxon>Burkholderiales</taxon>
        <taxon>Alcaligenaceae</taxon>
        <taxon>Bordetella</taxon>
    </lineage>
</organism>
<evidence type="ECO:0000313" key="7">
    <source>
        <dbReference type="EMBL" id="ANN77173.1"/>
    </source>
</evidence>
<dbReference type="STRING" id="463014.BAU07_08675"/>
<evidence type="ECO:0000256" key="5">
    <source>
        <dbReference type="SAM" id="Phobius"/>
    </source>
</evidence>
<dbReference type="RefSeq" id="WP_066656136.1">
    <property type="nucleotide sequence ID" value="NZ_CBCSCL010000014.1"/>
</dbReference>
<feature type="transmembrane region" description="Helical" evidence="5">
    <location>
        <begin position="344"/>
        <end position="366"/>
    </location>
</feature>
<keyword evidence="4 5" id="KW-0472">Membrane</keyword>
<evidence type="ECO:0000256" key="3">
    <source>
        <dbReference type="ARBA" id="ARBA00022989"/>
    </source>
</evidence>
<evidence type="ECO:0000256" key="4">
    <source>
        <dbReference type="ARBA" id="ARBA00023136"/>
    </source>
</evidence>
<dbReference type="EMBL" id="CP016172">
    <property type="protein sequence ID" value="ANN77173.1"/>
    <property type="molecule type" value="Genomic_DNA"/>
</dbReference>
<proteinExistence type="predicted"/>
<feature type="transmembrane region" description="Helical" evidence="5">
    <location>
        <begin position="212"/>
        <end position="231"/>
    </location>
</feature>
<dbReference type="OrthoDB" id="5946161at2"/>
<gene>
    <name evidence="7" type="ORF">BAU07_08675</name>
</gene>
<name>A0A193GC24_9BORD</name>
<feature type="transmembrane region" description="Helical" evidence="5">
    <location>
        <begin position="160"/>
        <end position="181"/>
    </location>
</feature>
<sequence>MLLQTCRDSAYALGRELSRWKASPERALFALQAVISVVISVVVAHQLDLPNAWWAAISGFAVMQIGFSASFLRGLHRIIGTVCGALLGALVGWVIGDRPWLFVPVLGLVGAFTVYVANASTYSYAWVLGGVTTMMIVYESHVLSTVRATASFAMLRVAEVAVGTLACVLVSGAFTLGVRWYRVHRPASRTAAAMAASHPAPIAPATTRHTRAVIGAQAGVSTAILAALAYAFELPGFAQALVTAIAVLILPAASLTARPHASVAQRMVQRVAGCLLAGLCGVALLPLTHGQTALCLLALSAGVWAGCHVQTGSEGASYIGRQFAIAFIMVFVQDHQWSADPVPAMLRLAGISAGIAVLTCVMLLTYKAALPADPEQARSS</sequence>
<dbReference type="GO" id="GO:0005886">
    <property type="term" value="C:plasma membrane"/>
    <property type="evidence" value="ECO:0007669"/>
    <property type="project" value="InterPro"/>
</dbReference>
<dbReference type="GO" id="GO:0022857">
    <property type="term" value="F:transmembrane transporter activity"/>
    <property type="evidence" value="ECO:0007669"/>
    <property type="project" value="InterPro"/>
</dbReference>
<reference evidence="7 8" key="1">
    <citation type="submission" date="2016-06" db="EMBL/GenBank/DDBJ databases">
        <title>Complete genome sequences of Bordetella bronchialis and Bordetella flabilis.</title>
        <authorList>
            <person name="LiPuma J.J."/>
            <person name="Spilker T."/>
        </authorList>
    </citation>
    <scope>NUCLEOTIDE SEQUENCE [LARGE SCALE GENOMIC DNA]</scope>
    <source>
        <strain evidence="7 8">AU10664</strain>
    </source>
</reference>
<dbReference type="Pfam" id="PF04632">
    <property type="entry name" value="FUSC"/>
    <property type="match status" value="1"/>
</dbReference>
<feature type="transmembrane region" description="Helical" evidence="5">
    <location>
        <begin position="124"/>
        <end position="140"/>
    </location>
</feature>
<feature type="transmembrane region" description="Helical" evidence="5">
    <location>
        <begin position="237"/>
        <end position="255"/>
    </location>
</feature>
<protein>
    <recommendedName>
        <fullName evidence="6">Integral membrane bound transporter domain-containing protein</fullName>
    </recommendedName>
</protein>
<keyword evidence="2 5" id="KW-0812">Transmembrane</keyword>
<feature type="transmembrane region" description="Helical" evidence="5">
    <location>
        <begin position="27"/>
        <end position="47"/>
    </location>
</feature>
<feature type="transmembrane region" description="Helical" evidence="5">
    <location>
        <begin position="267"/>
        <end position="285"/>
    </location>
</feature>
<dbReference type="AlphaFoldDB" id="A0A193GC24"/>
<dbReference type="InterPro" id="IPR006726">
    <property type="entry name" value="PHBA_efflux_AaeB/fusaric-R"/>
</dbReference>
<feature type="transmembrane region" description="Helical" evidence="5">
    <location>
        <begin position="101"/>
        <end position="117"/>
    </location>
</feature>
<evidence type="ECO:0000256" key="1">
    <source>
        <dbReference type="ARBA" id="ARBA00004141"/>
    </source>
</evidence>
<keyword evidence="8" id="KW-1185">Reference proteome</keyword>
<feature type="domain" description="Integral membrane bound transporter" evidence="6">
    <location>
        <begin position="262"/>
        <end position="358"/>
    </location>
</feature>
<feature type="transmembrane region" description="Helical" evidence="5">
    <location>
        <begin position="53"/>
        <end position="71"/>
    </location>
</feature>
<dbReference type="KEGG" id="bfz:BAU07_08675"/>
<keyword evidence="3 5" id="KW-1133">Transmembrane helix</keyword>
<dbReference type="Proteomes" id="UP000091926">
    <property type="component" value="Chromosome"/>
</dbReference>